<dbReference type="InterPro" id="IPR027417">
    <property type="entry name" value="P-loop_NTPase"/>
</dbReference>
<dbReference type="GO" id="GO:0005524">
    <property type="term" value="F:ATP binding"/>
    <property type="evidence" value="ECO:0007669"/>
    <property type="project" value="UniProtKB-KW"/>
</dbReference>
<comment type="subcellular location">
    <subcellularLocation>
        <location evidence="1">Cell inner membrane</location>
        <topology evidence="1">Peripheral membrane protein</topology>
    </subcellularLocation>
</comment>
<evidence type="ECO:0000256" key="1">
    <source>
        <dbReference type="ARBA" id="ARBA00004417"/>
    </source>
</evidence>
<evidence type="ECO:0000313" key="9">
    <source>
        <dbReference type="EMBL" id="MCP8937744.1"/>
    </source>
</evidence>
<dbReference type="SUPFAM" id="SSF52540">
    <property type="entry name" value="P-loop containing nucleoside triphosphate hydrolases"/>
    <property type="match status" value="1"/>
</dbReference>
<comment type="caution">
    <text evidence="9">The sequence shown here is derived from an EMBL/GenBank/DDBJ whole genome shotgun (WGS) entry which is preliminary data.</text>
</comment>
<protein>
    <submittedName>
        <fullName evidence="9">ABC transporter ATP-binding protein</fullName>
    </submittedName>
</protein>
<dbReference type="Gene3D" id="3.40.50.300">
    <property type="entry name" value="P-loop containing nucleotide triphosphate hydrolases"/>
    <property type="match status" value="1"/>
</dbReference>
<sequence length="272" mass="29588">MSDAGPLLQVRDLTAAFGRAGAAAPVVKGISFDVAPGEAVGFVGESGCGKSVTARAILRLAPEGASVTLGGRVAYRGRDLLQLPAREMEQVRGRRIAMVFQDPMASLNPVMTVGQQIDDMLRHHQNLSRRAARRRTVDLLGLVGIRDPASRADDYPHQFSGGMRQRVMIAMAVSCEPDLLIADEPTTALDVTVQAQILRLLLRLRHELGMALMLITHDFGVIAGMVEQVFVMHRGEIVERGAVDAIFRDPQHPYTRALLAAIPRIETARRSS</sequence>
<dbReference type="InterPro" id="IPR003439">
    <property type="entry name" value="ABC_transporter-like_ATP-bd"/>
</dbReference>
<evidence type="ECO:0000256" key="5">
    <source>
        <dbReference type="ARBA" id="ARBA00022741"/>
    </source>
</evidence>
<evidence type="ECO:0000256" key="4">
    <source>
        <dbReference type="ARBA" id="ARBA00022475"/>
    </source>
</evidence>
<keyword evidence="6 9" id="KW-0067">ATP-binding</keyword>
<dbReference type="PANTHER" id="PTHR43297">
    <property type="entry name" value="OLIGOPEPTIDE TRANSPORT ATP-BINDING PROTEIN APPD"/>
    <property type="match status" value="1"/>
</dbReference>
<evidence type="ECO:0000256" key="6">
    <source>
        <dbReference type="ARBA" id="ARBA00022840"/>
    </source>
</evidence>
<evidence type="ECO:0000256" key="7">
    <source>
        <dbReference type="ARBA" id="ARBA00023136"/>
    </source>
</evidence>
<feature type="domain" description="ABC transporter" evidence="8">
    <location>
        <begin position="8"/>
        <end position="259"/>
    </location>
</feature>
<reference evidence="9 10" key="1">
    <citation type="submission" date="2022-07" db="EMBL/GenBank/DDBJ databases">
        <authorList>
            <person name="Li W.-J."/>
            <person name="Deng Q.-Q."/>
        </authorList>
    </citation>
    <scope>NUCLEOTIDE SEQUENCE [LARGE SCALE GENOMIC DNA]</scope>
    <source>
        <strain evidence="9 10">SYSU M60028</strain>
    </source>
</reference>
<gene>
    <name evidence="9" type="ORF">NK718_04395</name>
</gene>
<dbReference type="InterPro" id="IPR017871">
    <property type="entry name" value="ABC_transporter-like_CS"/>
</dbReference>
<dbReference type="RefSeq" id="WP_254739014.1">
    <property type="nucleotide sequence ID" value="NZ_JANCLU010000003.1"/>
</dbReference>
<dbReference type="InterPro" id="IPR013563">
    <property type="entry name" value="Oligopep_ABC_C"/>
</dbReference>
<keyword evidence="10" id="KW-1185">Reference proteome</keyword>
<keyword evidence="4" id="KW-1003">Cell membrane</keyword>
<evidence type="ECO:0000313" key="10">
    <source>
        <dbReference type="Proteomes" id="UP001205890"/>
    </source>
</evidence>
<dbReference type="Proteomes" id="UP001205890">
    <property type="component" value="Unassembled WGS sequence"/>
</dbReference>
<comment type="similarity">
    <text evidence="2">Belongs to the ABC transporter superfamily.</text>
</comment>
<dbReference type="PANTHER" id="PTHR43297:SF2">
    <property type="entry name" value="DIPEPTIDE TRANSPORT ATP-BINDING PROTEIN DPPD"/>
    <property type="match status" value="1"/>
</dbReference>
<dbReference type="CDD" id="cd03257">
    <property type="entry name" value="ABC_NikE_OppD_transporters"/>
    <property type="match status" value="1"/>
</dbReference>
<dbReference type="PROSITE" id="PS50893">
    <property type="entry name" value="ABC_TRANSPORTER_2"/>
    <property type="match status" value="1"/>
</dbReference>
<accession>A0ABT1L8G4</accession>
<dbReference type="InterPro" id="IPR003593">
    <property type="entry name" value="AAA+_ATPase"/>
</dbReference>
<dbReference type="PROSITE" id="PS00211">
    <property type="entry name" value="ABC_TRANSPORTER_1"/>
    <property type="match status" value="1"/>
</dbReference>
<dbReference type="Pfam" id="PF08352">
    <property type="entry name" value="oligo_HPY"/>
    <property type="match status" value="1"/>
</dbReference>
<keyword evidence="7" id="KW-0472">Membrane</keyword>
<proteinExistence type="inferred from homology"/>
<dbReference type="SMART" id="SM00382">
    <property type="entry name" value="AAA"/>
    <property type="match status" value="1"/>
</dbReference>
<evidence type="ECO:0000256" key="2">
    <source>
        <dbReference type="ARBA" id="ARBA00005417"/>
    </source>
</evidence>
<keyword evidence="3" id="KW-0813">Transport</keyword>
<evidence type="ECO:0000259" key="8">
    <source>
        <dbReference type="PROSITE" id="PS50893"/>
    </source>
</evidence>
<evidence type="ECO:0000256" key="3">
    <source>
        <dbReference type="ARBA" id="ARBA00022448"/>
    </source>
</evidence>
<name>A0ABT1L8G4_9HYPH</name>
<organism evidence="9 10">
    <name type="scientific">Alsobacter ponti</name>
    <dbReference type="NCBI Taxonomy" id="2962936"/>
    <lineage>
        <taxon>Bacteria</taxon>
        <taxon>Pseudomonadati</taxon>
        <taxon>Pseudomonadota</taxon>
        <taxon>Alphaproteobacteria</taxon>
        <taxon>Hyphomicrobiales</taxon>
        <taxon>Alsobacteraceae</taxon>
        <taxon>Alsobacter</taxon>
    </lineage>
</organism>
<keyword evidence="5" id="KW-0547">Nucleotide-binding</keyword>
<dbReference type="InterPro" id="IPR050388">
    <property type="entry name" value="ABC_Ni/Peptide_Import"/>
</dbReference>
<dbReference type="EMBL" id="JANCLU010000003">
    <property type="protein sequence ID" value="MCP8937744.1"/>
    <property type="molecule type" value="Genomic_DNA"/>
</dbReference>
<dbReference type="Pfam" id="PF00005">
    <property type="entry name" value="ABC_tran"/>
    <property type="match status" value="1"/>
</dbReference>